<gene>
    <name evidence="1" type="ORF">MICCA_3340007</name>
</gene>
<reference evidence="1 2" key="1">
    <citation type="submission" date="2012-04" db="EMBL/GenBank/DDBJ databases">
        <authorList>
            <person name="Genoscope - CEA"/>
        </authorList>
    </citation>
    <scope>NUCLEOTIDE SEQUENCE [LARGE SCALE GENOMIC DNA]</scope>
    <source>
        <strain evidence="1 2">9432</strain>
    </source>
</reference>
<dbReference type="AlphaFoldDB" id="A0A822LCE6"/>
<organism evidence="1 2">
    <name type="scientific">Microcystis aeruginosa PCC 9432</name>
    <dbReference type="NCBI Taxonomy" id="1160280"/>
    <lineage>
        <taxon>Bacteria</taxon>
        <taxon>Bacillati</taxon>
        <taxon>Cyanobacteriota</taxon>
        <taxon>Cyanophyceae</taxon>
        <taxon>Oscillatoriophycideae</taxon>
        <taxon>Chroococcales</taxon>
        <taxon>Microcystaceae</taxon>
        <taxon>Microcystis</taxon>
    </lineage>
</organism>
<evidence type="ECO:0000313" key="1">
    <source>
        <dbReference type="EMBL" id="CCH93801.1"/>
    </source>
</evidence>
<evidence type="ECO:0000313" key="2">
    <source>
        <dbReference type="Proteomes" id="UP000005806"/>
    </source>
</evidence>
<sequence length="54" mass="5967">MIVGVGITHLVNQADTLILIYFFAERTASSQNIAILILRFHDIKTLAPRGVNNS</sequence>
<name>A0A822LCE6_MICAE</name>
<proteinExistence type="predicted"/>
<accession>A0A822LCE6</accession>
<protein>
    <submittedName>
        <fullName evidence="1">Uncharacterized protein</fullName>
    </submittedName>
</protein>
<comment type="caution">
    <text evidence="1">The sequence shown here is derived from an EMBL/GenBank/DDBJ whole genome shotgun (WGS) entry which is preliminary data.</text>
</comment>
<dbReference type="EMBL" id="CAIH01000262">
    <property type="protein sequence ID" value="CCH93801.1"/>
    <property type="molecule type" value="Genomic_DNA"/>
</dbReference>
<dbReference type="Proteomes" id="UP000005806">
    <property type="component" value="Unassembled WGS sequence"/>
</dbReference>